<evidence type="ECO:0000313" key="2">
    <source>
        <dbReference type="EMBL" id="GAA5095441.1"/>
    </source>
</evidence>
<sequence length="293" mass="32966">MFELAERSLTSGISPTFLSRDELLRMGLTRTRLARALADGRIVRARKGRYIRSDLHPDLLTVAKLGGRLDCVSLLRHLGVFVLAAPALHLQVDVGASRLPLRPPGVTCHWRDSEAPREALVSDLVEALAQSVRCQGPREAIASLDSAWHARLIDDATLALVFGRLPRRYQALRRLLDPRSESGSESLMRLILRTLDCQVELQVRISGVGRVDFVVDGWLIVECDSEEHHSGWAAQKHDRRRDLAAARVGYTTVRIIAEDIFHHRDEVRAALQDVLRHGPRRRTERSNSSNKVR</sequence>
<reference evidence="3" key="1">
    <citation type="journal article" date="2019" name="Int. J. Syst. Evol. Microbiol.">
        <title>The Global Catalogue of Microorganisms (GCM) 10K type strain sequencing project: providing services to taxonomists for standard genome sequencing and annotation.</title>
        <authorList>
            <consortium name="The Broad Institute Genomics Platform"/>
            <consortium name="The Broad Institute Genome Sequencing Center for Infectious Disease"/>
            <person name="Wu L."/>
            <person name="Ma J."/>
        </authorList>
    </citation>
    <scope>NUCLEOTIDE SEQUENCE [LARGE SCALE GENOMIC DNA]</scope>
    <source>
        <strain evidence="3">JCM 18959</strain>
    </source>
</reference>
<protein>
    <submittedName>
        <fullName evidence="2">Type IV toxin-antitoxin system AbiEi family antitoxin domain-containing protein</fullName>
    </submittedName>
</protein>
<comment type="caution">
    <text evidence="2">The sequence shown here is derived from an EMBL/GenBank/DDBJ whole genome shotgun (WGS) entry which is preliminary data.</text>
</comment>
<feature type="domain" description="DUF559" evidence="1">
    <location>
        <begin position="211"/>
        <end position="275"/>
    </location>
</feature>
<proteinExistence type="predicted"/>
<evidence type="ECO:0000259" key="1">
    <source>
        <dbReference type="Pfam" id="PF04480"/>
    </source>
</evidence>
<dbReference type="Proteomes" id="UP001501407">
    <property type="component" value="Unassembled WGS sequence"/>
</dbReference>
<dbReference type="RefSeq" id="WP_241741847.1">
    <property type="nucleotide sequence ID" value="NZ_BAABKZ010000002.1"/>
</dbReference>
<dbReference type="Pfam" id="PF04480">
    <property type="entry name" value="DUF559"/>
    <property type="match status" value="1"/>
</dbReference>
<dbReference type="Gene3D" id="3.40.960.10">
    <property type="entry name" value="VSR Endonuclease"/>
    <property type="match status" value="1"/>
</dbReference>
<evidence type="ECO:0000313" key="3">
    <source>
        <dbReference type="Proteomes" id="UP001501407"/>
    </source>
</evidence>
<dbReference type="EMBL" id="BAABKZ010000002">
    <property type="protein sequence ID" value="GAA5095441.1"/>
    <property type="molecule type" value="Genomic_DNA"/>
</dbReference>
<dbReference type="InterPro" id="IPR007569">
    <property type="entry name" value="DUF559"/>
</dbReference>
<keyword evidence="3" id="KW-1185">Reference proteome</keyword>
<name>A0ABP9MJG1_9MICO</name>
<gene>
    <name evidence="2" type="ORF">GCM10025760_27770</name>
</gene>
<accession>A0ABP9MJG1</accession>
<organism evidence="2 3">
    <name type="scientific">Microbacterium yannicii</name>
    <dbReference type="NCBI Taxonomy" id="671622"/>
    <lineage>
        <taxon>Bacteria</taxon>
        <taxon>Bacillati</taxon>
        <taxon>Actinomycetota</taxon>
        <taxon>Actinomycetes</taxon>
        <taxon>Micrococcales</taxon>
        <taxon>Microbacteriaceae</taxon>
        <taxon>Microbacterium</taxon>
    </lineage>
</organism>